<dbReference type="SUPFAM" id="SSF52540">
    <property type="entry name" value="P-loop containing nucleoside triphosphate hydrolases"/>
    <property type="match status" value="1"/>
</dbReference>
<evidence type="ECO:0000313" key="3">
    <source>
        <dbReference type="Proteomes" id="UP000001070"/>
    </source>
</evidence>
<dbReference type="GO" id="GO:0032794">
    <property type="term" value="F:GTPase activating protein binding"/>
    <property type="evidence" value="ECO:0007669"/>
    <property type="project" value="EnsemblMetazoa"/>
</dbReference>
<reference evidence="2 3" key="1">
    <citation type="journal article" date="2007" name="Nature">
        <title>Evolution of genes and genomes on the Drosophila phylogeny.</title>
        <authorList>
            <consortium name="Drosophila 12 Genomes Consortium"/>
            <person name="Clark A.G."/>
            <person name="Eisen M.B."/>
            <person name="Smith D.R."/>
            <person name="Bergman C.M."/>
            <person name="Oliver B."/>
            <person name="Markow T.A."/>
            <person name="Kaufman T.C."/>
            <person name="Kellis M."/>
            <person name="Gelbart W."/>
            <person name="Iyer V.N."/>
            <person name="Pollard D.A."/>
            <person name="Sackton T.B."/>
            <person name="Larracuente A.M."/>
            <person name="Singh N.D."/>
            <person name="Abad J.P."/>
            <person name="Abt D.N."/>
            <person name="Adryan B."/>
            <person name="Aguade M."/>
            <person name="Akashi H."/>
            <person name="Anderson W.W."/>
            <person name="Aquadro C.F."/>
            <person name="Ardell D.H."/>
            <person name="Arguello R."/>
            <person name="Artieri C.G."/>
            <person name="Barbash D.A."/>
            <person name="Barker D."/>
            <person name="Barsanti P."/>
            <person name="Batterham P."/>
            <person name="Batzoglou S."/>
            <person name="Begun D."/>
            <person name="Bhutkar A."/>
            <person name="Blanco E."/>
            <person name="Bosak S.A."/>
            <person name="Bradley R.K."/>
            <person name="Brand A.D."/>
            <person name="Brent M.R."/>
            <person name="Brooks A.N."/>
            <person name="Brown R.H."/>
            <person name="Butlin R.K."/>
            <person name="Caggese C."/>
            <person name="Calvi B.R."/>
            <person name="Bernardo de Carvalho A."/>
            <person name="Caspi A."/>
            <person name="Castrezana S."/>
            <person name="Celniker S.E."/>
            <person name="Chang J.L."/>
            <person name="Chapple C."/>
            <person name="Chatterji S."/>
            <person name="Chinwalla A."/>
            <person name="Civetta A."/>
            <person name="Clifton S.W."/>
            <person name="Comeron J.M."/>
            <person name="Costello J.C."/>
            <person name="Coyne J.A."/>
            <person name="Daub J."/>
            <person name="David R.G."/>
            <person name="Delcher A.L."/>
            <person name="Delehaunty K."/>
            <person name="Do C.B."/>
            <person name="Ebling H."/>
            <person name="Edwards K."/>
            <person name="Eickbush T."/>
            <person name="Evans J.D."/>
            <person name="Filipski A."/>
            <person name="Findeiss S."/>
            <person name="Freyhult E."/>
            <person name="Fulton L."/>
            <person name="Fulton R."/>
            <person name="Garcia A.C."/>
            <person name="Gardiner A."/>
            <person name="Garfield D.A."/>
            <person name="Garvin B.E."/>
            <person name="Gibson G."/>
            <person name="Gilbert D."/>
            <person name="Gnerre S."/>
            <person name="Godfrey J."/>
            <person name="Good R."/>
            <person name="Gotea V."/>
            <person name="Gravely B."/>
            <person name="Greenberg A.J."/>
            <person name="Griffiths-Jones S."/>
            <person name="Gross S."/>
            <person name="Guigo R."/>
            <person name="Gustafson E.A."/>
            <person name="Haerty W."/>
            <person name="Hahn M.W."/>
            <person name="Halligan D.L."/>
            <person name="Halpern A.L."/>
            <person name="Halter G.M."/>
            <person name="Han M.V."/>
            <person name="Heger A."/>
            <person name="Hillier L."/>
            <person name="Hinrichs A.S."/>
            <person name="Holmes I."/>
            <person name="Hoskins R.A."/>
            <person name="Hubisz M.J."/>
            <person name="Hultmark D."/>
            <person name="Huntley M.A."/>
            <person name="Jaffe D.B."/>
            <person name="Jagadeeshan S."/>
            <person name="Jeck W.R."/>
            <person name="Johnson J."/>
            <person name="Jones C.D."/>
            <person name="Jordan W.C."/>
            <person name="Karpen G.H."/>
            <person name="Kataoka E."/>
            <person name="Keightley P.D."/>
            <person name="Kheradpour P."/>
            <person name="Kirkness E.F."/>
            <person name="Koerich L.B."/>
            <person name="Kristiansen K."/>
            <person name="Kudrna D."/>
            <person name="Kulathinal R.J."/>
            <person name="Kumar S."/>
            <person name="Kwok R."/>
            <person name="Lander E."/>
            <person name="Langley C.H."/>
            <person name="Lapoint R."/>
            <person name="Lazzaro B.P."/>
            <person name="Lee S.J."/>
            <person name="Levesque L."/>
            <person name="Li R."/>
            <person name="Lin C.F."/>
            <person name="Lin M.F."/>
            <person name="Lindblad-Toh K."/>
            <person name="Llopart A."/>
            <person name="Long M."/>
            <person name="Low L."/>
            <person name="Lozovsky E."/>
            <person name="Lu J."/>
            <person name="Luo M."/>
            <person name="Machado C.A."/>
            <person name="Makalowski W."/>
            <person name="Marzo M."/>
            <person name="Matsuda M."/>
            <person name="Matzkin L."/>
            <person name="McAllister B."/>
            <person name="McBride C.S."/>
            <person name="McKernan B."/>
            <person name="McKernan K."/>
            <person name="Mendez-Lago M."/>
            <person name="Minx P."/>
            <person name="Mollenhauer M.U."/>
            <person name="Montooth K."/>
            <person name="Mount S.M."/>
            <person name="Mu X."/>
            <person name="Myers E."/>
            <person name="Negre B."/>
            <person name="Newfeld S."/>
            <person name="Nielsen R."/>
            <person name="Noor M.A."/>
            <person name="O'Grady P."/>
            <person name="Pachter L."/>
            <person name="Papaceit M."/>
            <person name="Parisi M.J."/>
            <person name="Parisi M."/>
            <person name="Parts L."/>
            <person name="Pedersen J.S."/>
            <person name="Pesole G."/>
            <person name="Phillippy A.M."/>
            <person name="Ponting C.P."/>
            <person name="Pop M."/>
            <person name="Porcelli D."/>
            <person name="Powell J.R."/>
            <person name="Prohaska S."/>
            <person name="Pruitt K."/>
            <person name="Puig M."/>
            <person name="Quesneville H."/>
            <person name="Ram K.R."/>
            <person name="Rand D."/>
            <person name="Rasmussen M.D."/>
            <person name="Reed L.K."/>
            <person name="Reenan R."/>
            <person name="Reily A."/>
            <person name="Remington K.A."/>
            <person name="Rieger T.T."/>
            <person name="Ritchie M.G."/>
            <person name="Robin C."/>
            <person name="Rogers Y.H."/>
            <person name="Rohde C."/>
            <person name="Rozas J."/>
            <person name="Rubenfield M.J."/>
            <person name="Ruiz A."/>
            <person name="Russo S."/>
            <person name="Salzberg S.L."/>
            <person name="Sanchez-Gracia A."/>
            <person name="Saranga D.J."/>
            <person name="Sato H."/>
            <person name="Schaeffer S.W."/>
            <person name="Schatz M.C."/>
            <person name="Schlenke T."/>
            <person name="Schwartz R."/>
            <person name="Segarra C."/>
            <person name="Singh R.S."/>
            <person name="Sirot L."/>
            <person name="Sirota M."/>
            <person name="Sisneros N.B."/>
            <person name="Smith C.D."/>
            <person name="Smith T.F."/>
            <person name="Spieth J."/>
            <person name="Stage D.E."/>
            <person name="Stark A."/>
            <person name="Stephan W."/>
            <person name="Strausberg R.L."/>
            <person name="Strempel S."/>
            <person name="Sturgill D."/>
            <person name="Sutton G."/>
            <person name="Sutton G.G."/>
            <person name="Tao W."/>
            <person name="Teichmann S."/>
            <person name="Tobari Y.N."/>
            <person name="Tomimura Y."/>
            <person name="Tsolas J.M."/>
            <person name="Valente V.L."/>
            <person name="Venter E."/>
            <person name="Venter J.C."/>
            <person name="Vicario S."/>
            <person name="Vieira F.G."/>
            <person name="Vilella A.J."/>
            <person name="Villasante A."/>
            <person name="Walenz B."/>
            <person name="Wang J."/>
            <person name="Wasserman M."/>
            <person name="Watts T."/>
            <person name="Wilson D."/>
            <person name="Wilson R.K."/>
            <person name="Wing R.A."/>
            <person name="Wolfner M.F."/>
            <person name="Wong A."/>
            <person name="Wong G.K."/>
            <person name="Wu C.I."/>
            <person name="Wu G."/>
            <person name="Yamamoto D."/>
            <person name="Yang H.P."/>
            <person name="Yang S.P."/>
            <person name="Yorke J.A."/>
            <person name="Yoshida K."/>
            <person name="Zdobnov E."/>
            <person name="Zhang P."/>
            <person name="Zhang Y."/>
            <person name="Zimin A.V."/>
            <person name="Baldwin J."/>
            <person name="Abdouelleil A."/>
            <person name="Abdulkadir J."/>
            <person name="Abebe A."/>
            <person name="Abera B."/>
            <person name="Abreu J."/>
            <person name="Acer S.C."/>
            <person name="Aftuck L."/>
            <person name="Alexander A."/>
            <person name="An P."/>
            <person name="Anderson E."/>
            <person name="Anderson S."/>
            <person name="Arachi H."/>
            <person name="Azer M."/>
            <person name="Bachantsang P."/>
            <person name="Barry A."/>
            <person name="Bayul T."/>
            <person name="Berlin A."/>
            <person name="Bessette D."/>
            <person name="Bloom T."/>
            <person name="Blye J."/>
            <person name="Boguslavskiy L."/>
            <person name="Bonnet C."/>
            <person name="Boukhgalter B."/>
            <person name="Bourzgui I."/>
            <person name="Brown A."/>
            <person name="Cahill P."/>
            <person name="Channer S."/>
            <person name="Cheshatsang Y."/>
            <person name="Chuda L."/>
            <person name="Citroen M."/>
            <person name="Collymore A."/>
            <person name="Cooke P."/>
            <person name="Costello M."/>
            <person name="D'Aco K."/>
            <person name="Daza R."/>
            <person name="De Haan G."/>
            <person name="DeGray S."/>
            <person name="DeMaso C."/>
            <person name="Dhargay N."/>
            <person name="Dooley K."/>
            <person name="Dooley E."/>
            <person name="Doricent M."/>
            <person name="Dorje P."/>
            <person name="Dorjee K."/>
            <person name="Dupes A."/>
            <person name="Elong R."/>
            <person name="Falk J."/>
            <person name="Farina A."/>
            <person name="Faro S."/>
            <person name="Ferguson D."/>
            <person name="Fisher S."/>
            <person name="Foley C.D."/>
            <person name="Franke A."/>
            <person name="Friedrich D."/>
            <person name="Gadbois L."/>
            <person name="Gearin G."/>
            <person name="Gearin C.R."/>
            <person name="Giannoukos G."/>
            <person name="Goode T."/>
            <person name="Graham J."/>
            <person name="Grandbois E."/>
            <person name="Grewal S."/>
            <person name="Gyaltsen K."/>
            <person name="Hafez N."/>
            <person name="Hagos B."/>
            <person name="Hall J."/>
            <person name="Henson C."/>
            <person name="Hollinger A."/>
            <person name="Honan T."/>
            <person name="Huard M.D."/>
            <person name="Hughes L."/>
            <person name="Hurhula B."/>
            <person name="Husby M.E."/>
            <person name="Kamat A."/>
            <person name="Kanga B."/>
            <person name="Kashin S."/>
            <person name="Khazanovich D."/>
            <person name="Kisner P."/>
            <person name="Lance K."/>
            <person name="Lara M."/>
            <person name="Lee W."/>
            <person name="Lennon N."/>
            <person name="Letendre F."/>
            <person name="LeVine R."/>
            <person name="Lipovsky A."/>
            <person name="Liu X."/>
            <person name="Liu J."/>
            <person name="Liu S."/>
            <person name="Lokyitsang T."/>
            <person name="Lokyitsang Y."/>
            <person name="Lubonja R."/>
            <person name="Lui A."/>
            <person name="MacDonald P."/>
            <person name="Magnisalis V."/>
            <person name="Maru K."/>
            <person name="Matthews C."/>
            <person name="McCusker W."/>
            <person name="McDonough S."/>
            <person name="Mehta T."/>
            <person name="Meldrim J."/>
            <person name="Meneus L."/>
            <person name="Mihai O."/>
            <person name="Mihalev A."/>
            <person name="Mihova T."/>
            <person name="Mittelman R."/>
            <person name="Mlenga V."/>
            <person name="Montmayeur A."/>
            <person name="Mulrain L."/>
            <person name="Navidi A."/>
            <person name="Naylor J."/>
            <person name="Negash T."/>
            <person name="Nguyen T."/>
            <person name="Nguyen N."/>
            <person name="Nicol R."/>
            <person name="Norbu C."/>
            <person name="Norbu N."/>
            <person name="Novod N."/>
            <person name="O'Neill B."/>
            <person name="Osman S."/>
            <person name="Markiewicz E."/>
            <person name="Oyono O.L."/>
            <person name="Patti C."/>
            <person name="Phunkhang P."/>
            <person name="Pierre F."/>
            <person name="Priest M."/>
            <person name="Raghuraman S."/>
            <person name="Rege F."/>
            <person name="Reyes R."/>
            <person name="Rise C."/>
            <person name="Rogov P."/>
            <person name="Ross K."/>
            <person name="Ryan E."/>
            <person name="Settipalli S."/>
            <person name="Shea T."/>
            <person name="Sherpa N."/>
            <person name="Shi L."/>
            <person name="Shih D."/>
            <person name="Sparrow T."/>
            <person name="Spaulding J."/>
            <person name="Stalker J."/>
            <person name="Stange-Thomann N."/>
            <person name="Stavropoulos S."/>
            <person name="Stone C."/>
            <person name="Strader C."/>
            <person name="Tesfaye S."/>
            <person name="Thomson T."/>
            <person name="Thoulutsang Y."/>
            <person name="Thoulutsang D."/>
            <person name="Topham K."/>
            <person name="Topping I."/>
            <person name="Tsamla T."/>
            <person name="Vassiliev H."/>
            <person name="Vo A."/>
            <person name="Wangchuk T."/>
            <person name="Wangdi T."/>
            <person name="Weiand M."/>
            <person name="Wilkinson J."/>
            <person name="Wilson A."/>
            <person name="Yadav S."/>
            <person name="Young G."/>
            <person name="Yu Q."/>
            <person name="Zembek L."/>
            <person name="Zhong D."/>
            <person name="Zimmer A."/>
            <person name="Zwirko Z."/>
            <person name="Jaffe D.B."/>
            <person name="Alvarez P."/>
            <person name="Brockman W."/>
            <person name="Butler J."/>
            <person name="Chin C."/>
            <person name="Gnerre S."/>
            <person name="Grabherr M."/>
            <person name="Kleber M."/>
            <person name="Mauceli E."/>
            <person name="MacCallum I."/>
        </authorList>
    </citation>
    <scope>NUCLEOTIDE SEQUENCE [LARGE SCALE GENOMIC DNA]</scope>
    <source>
        <strain evidence="3">Tucson 15287-2541.00</strain>
    </source>
</reference>
<dbReference type="OMA" id="CFAIKGQ"/>
<dbReference type="PRINTS" id="PR00315">
    <property type="entry name" value="ELONGATNFCT"/>
</dbReference>
<proteinExistence type="predicted"/>
<dbReference type="SUPFAM" id="SSF50447">
    <property type="entry name" value="Translation proteins"/>
    <property type="match status" value="1"/>
</dbReference>
<dbReference type="InterPro" id="IPR050055">
    <property type="entry name" value="EF-Tu_GTPase"/>
</dbReference>
<dbReference type="HOGENOM" id="CLU_019148_1_0_1"/>
<dbReference type="SMR" id="B4J6S6"/>
<dbReference type="FunFam" id="3.40.50.300:FF:002712">
    <property type="entry name" value="GD25199"/>
    <property type="match status" value="1"/>
</dbReference>
<dbReference type="Pfam" id="PF21208">
    <property type="entry name" value="euk_SelB_III"/>
    <property type="match status" value="1"/>
</dbReference>
<protein>
    <submittedName>
        <fullName evidence="2">GH21181</fullName>
    </submittedName>
</protein>
<dbReference type="InterPro" id="IPR049393">
    <property type="entry name" value="eEFSec_III"/>
</dbReference>
<organism evidence="3">
    <name type="scientific">Drosophila grimshawi</name>
    <name type="common">Hawaiian fruit fly</name>
    <name type="synonym">Idiomyia grimshawi</name>
    <dbReference type="NCBI Taxonomy" id="7222"/>
    <lineage>
        <taxon>Eukaryota</taxon>
        <taxon>Metazoa</taxon>
        <taxon>Ecdysozoa</taxon>
        <taxon>Arthropoda</taxon>
        <taxon>Hexapoda</taxon>
        <taxon>Insecta</taxon>
        <taxon>Pterygota</taxon>
        <taxon>Neoptera</taxon>
        <taxon>Endopterygota</taxon>
        <taxon>Diptera</taxon>
        <taxon>Brachycera</taxon>
        <taxon>Muscomorpha</taxon>
        <taxon>Ephydroidea</taxon>
        <taxon>Drosophilidae</taxon>
        <taxon>Drosophila</taxon>
        <taxon>Hawaiian Drosophila</taxon>
    </lineage>
</organism>
<dbReference type="Gene3D" id="3.40.50.300">
    <property type="entry name" value="P-loop containing nucleotide triphosphate hydrolases"/>
    <property type="match status" value="1"/>
</dbReference>
<evidence type="ECO:0000259" key="1">
    <source>
        <dbReference type="PROSITE" id="PS51722"/>
    </source>
</evidence>
<gene>
    <name evidence="2" type="primary">Dgri\GH21181</name>
    <name evidence="2" type="ORF">Dgri_GH21181</name>
</gene>
<dbReference type="Pfam" id="PF21131">
    <property type="entry name" value="eEFSec_4th"/>
    <property type="match status" value="1"/>
</dbReference>
<dbReference type="PANTHER" id="PTHR43721:SF11">
    <property type="entry name" value="SELENOCYSTEINE-SPECIFIC ELONGATION FACTOR"/>
    <property type="match status" value="1"/>
</dbReference>
<dbReference type="CDD" id="cd04094">
    <property type="entry name" value="eSelB_III"/>
    <property type="match status" value="1"/>
</dbReference>
<dbReference type="InterPro" id="IPR009000">
    <property type="entry name" value="Transl_B-barrel_sf"/>
</dbReference>
<dbReference type="Pfam" id="PF00009">
    <property type="entry name" value="GTP_EFTU"/>
    <property type="match status" value="1"/>
</dbReference>
<dbReference type="OrthoDB" id="2067at2759"/>
<dbReference type="InterPro" id="IPR005225">
    <property type="entry name" value="Small_GTP-bd"/>
</dbReference>
<dbReference type="eggNOG" id="KOG0461">
    <property type="taxonomic scope" value="Eukaryota"/>
</dbReference>
<dbReference type="CDD" id="cd03696">
    <property type="entry name" value="SelB_II"/>
    <property type="match status" value="1"/>
</dbReference>
<name>B4J6S6_DROGR</name>
<dbReference type="InParanoid" id="B4J6S6"/>
<dbReference type="InterPro" id="IPR004161">
    <property type="entry name" value="EFTu-like_2"/>
</dbReference>
<dbReference type="GO" id="GO:0003924">
    <property type="term" value="F:GTPase activity"/>
    <property type="evidence" value="ECO:0007669"/>
    <property type="project" value="InterPro"/>
</dbReference>
<dbReference type="EMBL" id="CH916367">
    <property type="protein sequence ID" value="EDW00979.1"/>
    <property type="molecule type" value="Genomic_DNA"/>
</dbReference>
<dbReference type="FunCoup" id="B4J6S6">
    <property type="interactions" value="523"/>
</dbReference>
<dbReference type="CDD" id="cd01889">
    <property type="entry name" value="SelB_euk"/>
    <property type="match status" value="1"/>
</dbReference>
<dbReference type="GO" id="GO:0003746">
    <property type="term" value="F:translation elongation factor activity"/>
    <property type="evidence" value="ECO:0007669"/>
    <property type="project" value="TreeGrafter"/>
</dbReference>
<dbReference type="NCBIfam" id="TIGR00231">
    <property type="entry name" value="small_GTP"/>
    <property type="match status" value="1"/>
</dbReference>
<dbReference type="Gene3D" id="2.40.30.10">
    <property type="entry name" value="Translation factors"/>
    <property type="match status" value="2"/>
</dbReference>
<dbReference type="FunFam" id="2.40.30.10:FF:000052">
    <property type="entry name" value="Selenocysteine-specific elongation factor EF-Sec"/>
    <property type="match status" value="1"/>
</dbReference>
<dbReference type="KEGG" id="dgr:6559536"/>
<evidence type="ECO:0000313" key="2">
    <source>
        <dbReference type="EMBL" id="EDW00979.1"/>
    </source>
</evidence>
<dbReference type="PANTHER" id="PTHR43721">
    <property type="entry name" value="ELONGATION FACTOR TU-RELATED"/>
    <property type="match status" value="1"/>
</dbReference>
<keyword evidence="3" id="KW-1185">Reference proteome</keyword>
<sequence length="525" mass="58691">MKTTNFNVGLLGHVDCGKTTLARALSSISSTAAFDKNPQSVERGITLDLGFSAFLWEKPQKEQQQQQLQITFVDCPGHASLIRTIIGGAQIIDLMLLVVDAQKGIQTQTAECLLIGELLDKQLLVVINKLDALPAEQRESQLEKLRARLRKTLASTKFGKEVPIYTVSALVGTNIEQLRLALGAACEASQRQLSPAAGAAPLLIYVDHCFAIKGQGTVCTGTVLQGTVAINDTVELPMLGERRKVKSIQRFRQPVDEASAGDRIGLCVTQFNAKLMERGIIAQPDYLKPVHAVCVQLQPIRYFKHPIRSRSKLHISVGHDTVMANLHLFRDEATQLSSFDLSREYEHVEELLPQQAMDSGADCIFALLQFESPVLSTLGSTLIASKLDMDVHSSSCRLAFWGRILWQTHCINYKRELLPQLRIFKHKHKESNVQRVVNPNEIIVQNLFKKEANRDIYVGKRVQLSTGETGHIERTFGQSSKVCILFRDGLRQETLEQLKSERAKEVRVLLNCKKYIFNKQAGLFQ</sequence>
<dbReference type="InterPro" id="IPR027417">
    <property type="entry name" value="P-loop_NTPase"/>
</dbReference>
<dbReference type="STRING" id="7222.B4J6S6"/>
<accession>B4J6S6</accession>
<dbReference type="InterPro" id="IPR000795">
    <property type="entry name" value="T_Tr_GTP-bd_dom"/>
</dbReference>
<dbReference type="InterPro" id="IPR049394">
    <property type="entry name" value="eEFSec_C"/>
</dbReference>
<dbReference type="PhylomeDB" id="B4J6S6"/>
<dbReference type="GO" id="GO:0005525">
    <property type="term" value="F:GTP binding"/>
    <property type="evidence" value="ECO:0007669"/>
    <property type="project" value="InterPro"/>
</dbReference>
<dbReference type="Pfam" id="PF03144">
    <property type="entry name" value="GTP_EFTU_D2"/>
    <property type="match status" value="1"/>
</dbReference>
<dbReference type="AlphaFoldDB" id="B4J6S6"/>
<feature type="domain" description="Tr-type G" evidence="1">
    <location>
        <begin position="3"/>
        <end position="191"/>
    </location>
</feature>
<dbReference type="GO" id="GO:0001514">
    <property type="term" value="P:selenocysteine incorporation"/>
    <property type="evidence" value="ECO:0007669"/>
    <property type="project" value="EnsemblMetazoa"/>
</dbReference>
<dbReference type="PROSITE" id="PS51722">
    <property type="entry name" value="G_TR_2"/>
    <property type="match status" value="1"/>
</dbReference>
<dbReference type="Proteomes" id="UP000001070">
    <property type="component" value="Unassembled WGS sequence"/>
</dbReference>